<dbReference type="InterPro" id="IPR023837">
    <property type="entry name" value="EccCb-like_Actinobacteria"/>
</dbReference>
<dbReference type="InterPro" id="IPR027417">
    <property type="entry name" value="P-loop_NTPase"/>
</dbReference>
<evidence type="ECO:0000256" key="8">
    <source>
        <dbReference type="ARBA" id="ARBA00023136"/>
    </source>
</evidence>
<accession>L1M8H6</accession>
<organism evidence="11 12">
    <name type="scientific">Corynebacterium durum F0235</name>
    <dbReference type="NCBI Taxonomy" id="1035195"/>
    <lineage>
        <taxon>Bacteria</taxon>
        <taxon>Bacillati</taxon>
        <taxon>Actinomycetota</taxon>
        <taxon>Actinomycetes</taxon>
        <taxon>Mycobacteriales</taxon>
        <taxon>Corynebacteriaceae</taxon>
        <taxon>Corynebacterium</taxon>
    </lineage>
</organism>
<evidence type="ECO:0000313" key="11">
    <source>
        <dbReference type="EMBL" id="EKX87522.1"/>
    </source>
</evidence>
<keyword evidence="5 9" id="KW-0547">Nucleotide-binding</keyword>
<dbReference type="NCBIfam" id="TIGR03924">
    <property type="entry name" value="T7SS_EccC_a"/>
    <property type="match status" value="1"/>
</dbReference>
<feature type="binding site" evidence="9">
    <location>
        <begin position="756"/>
        <end position="763"/>
    </location>
    <ligand>
        <name>ATP</name>
        <dbReference type="ChEBI" id="CHEBI:30616"/>
    </ligand>
</feature>
<dbReference type="PATRIC" id="fig|1035195.3.peg.2556"/>
<comment type="caution">
    <text evidence="11">The sequence shown here is derived from an EMBL/GenBank/DDBJ whole genome shotgun (WGS) entry which is preliminary data.</text>
</comment>
<dbReference type="Pfam" id="PF01580">
    <property type="entry name" value="FtsK_SpoIIIE"/>
    <property type="match status" value="2"/>
</dbReference>
<dbReference type="GO" id="GO:0005524">
    <property type="term" value="F:ATP binding"/>
    <property type="evidence" value="ECO:0007669"/>
    <property type="project" value="UniProtKB-UniRule"/>
</dbReference>
<dbReference type="Gene3D" id="3.40.50.300">
    <property type="entry name" value="P-loop containing nucleotide triphosphate hydrolases"/>
    <property type="match status" value="3"/>
</dbReference>
<keyword evidence="4" id="KW-0677">Repeat</keyword>
<proteinExistence type="predicted"/>
<evidence type="ECO:0000256" key="5">
    <source>
        <dbReference type="ARBA" id="ARBA00022741"/>
    </source>
</evidence>
<evidence type="ECO:0000256" key="4">
    <source>
        <dbReference type="ARBA" id="ARBA00022737"/>
    </source>
</evidence>
<comment type="subcellular location">
    <subcellularLocation>
        <location evidence="1">Cell membrane</location>
        <topology evidence="1">Multi-pass membrane protein</topology>
    </subcellularLocation>
</comment>
<evidence type="ECO:0000256" key="3">
    <source>
        <dbReference type="ARBA" id="ARBA00022692"/>
    </source>
</evidence>
<dbReference type="STRING" id="1035195.HMPREF9997_02848"/>
<evidence type="ECO:0000259" key="10">
    <source>
        <dbReference type="PROSITE" id="PS50901"/>
    </source>
</evidence>
<dbReference type="SUPFAM" id="SSF52540">
    <property type="entry name" value="P-loop containing nucleoside triphosphate hydrolases"/>
    <property type="match status" value="3"/>
</dbReference>
<name>L1M8H6_9CORY</name>
<sequence>MVRLLLPLVMVLAFVGMMGLMVLNSRNGSGGIGAVLRNANPGMLVFPLMMLMSVATMFAPQQADDPDETRRIFMRHIGVLRAKALKNGQAQRTHELHKHPDPAFMWSHVGSRRMWERNANDPDALEIRMGVGATRLCTPIDVQDSGAAEDLDPVCAVALRHTVRSVGTLEKMPISIQLRAFRFLGISGPHAADMARALVLQLVFHHGPESVGIKVLGGGWEWVKWLPHTRTIDYAAYRILIVDSVTTTGVESFIDDPYWTTIIDVGSHEHTALGARARDEGLCLSVEGDELIAHTMSGPEPLGSPDLITEDQARAVAKAMNAYRRPADTDAATASGDFLSLLGVGSIDQLIPGTLWQPHTTPETARQRLVVPLGLGDTGRPLLLDLKESAHGGVGPHGLCIGATGSGKSELLKTLVLALAVTHSPEELNFVLVDFKGGATFLGLDRLPHTSAIITNLAEESTLVERMHDAISGELNRRQEVLRASGNYANVHDYNKARADNPDLEPLPALLIVLDEFSELLAQHPDFADLFVAVGRLGRSLHIHLLLASQRLEEGRLRGLDSHLSYRIGLKTFSAAESRQVLGVVDAYHLPARPGAGYIKTDAEEVTRFQASYVSGPLPSSAATAVVETRGIRVFTDWESIAPPEVIESDDNLNEEHSDTHEDTTTLLDAVVDIAQEAGRQQGVAAHTVWLPPLPATIPLSEVIAAKDAAADATTEPLATCDWEAAIGIIDRPYHQRQDPLILSFTGTGGHAAICGGPQTGKTTALRTIVLSLAVTHPTSAVRFYVLDLAGTALATLARIPHVAGVAHRNDPEKVQRIVDEVLGFIDEPDDRHTFLIVDGWHTVGTDFDHLVDSFNRIAADGLAAGVHLVASTQRWTAMRPAIRDLISHRIELRLGEAMDSLIDRKAQLKLPHAPGRGLTTDGEPMLIALSTNQDIEYVRMSAEQQGQSPVPPLRVLPPQIHRAEICTGNTDVGKGILIGLGGPKLSPQTWVPSDAPHVLCLGSQGSGKSTFIATMAAGITDLGRDAARMVVIDHRRTHLGAFDEAMMAVYSATSQATDMAVANMVTTLTSRLPGSDVTAQELRDRSWWTGPDIYLLIDDYDLVQDGAFLPLKSLIPHARDIGFHVVVSRKSGGAQRALYDPFLSEIRDQSPAVMLLNIDREEGVLFGVKPVQQPSGRGTLVNRGAVVGVCQVAQP</sequence>
<dbReference type="NCBIfam" id="TIGR03925">
    <property type="entry name" value="T7SS_EccC_b"/>
    <property type="match status" value="1"/>
</dbReference>
<dbReference type="EMBL" id="AMEM01000044">
    <property type="protein sequence ID" value="EKX87522.1"/>
    <property type="molecule type" value="Genomic_DNA"/>
</dbReference>
<protein>
    <submittedName>
        <fullName evidence="11">Type VII secretion protein EccCa</fullName>
    </submittedName>
</protein>
<dbReference type="GO" id="GO:0005886">
    <property type="term" value="C:plasma membrane"/>
    <property type="evidence" value="ECO:0007669"/>
    <property type="project" value="UniProtKB-SubCell"/>
</dbReference>
<dbReference type="PANTHER" id="PTHR22683:SF1">
    <property type="entry name" value="TYPE VII SECRETION SYSTEM PROTEIN ESSC"/>
    <property type="match status" value="1"/>
</dbReference>
<evidence type="ECO:0000256" key="1">
    <source>
        <dbReference type="ARBA" id="ARBA00004651"/>
    </source>
</evidence>
<keyword evidence="2" id="KW-1003">Cell membrane</keyword>
<gene>
    <name evidence="11" type="ORF">HMPREF9997_02848</name>
</gene>
<evidence type="ECO:0000256" key="9">
    <source>
        <dbReference type="PROSITE-ProRule" id="PRU00289"/>
    </source>
</evidence>
<evidence type="ECO:0000313" key="12">
    <source>
        <dbReference type="Proteomes" id="UP000010445"/>
    </source>
</evidence>
<dbReference type="PANTHER" id="PTHR22683">
    <property type="entry name" value="SPORULATION PROTEIN RELATED"/>
    <property type="match status" value="1"/>
</dbReference>
<dbReference type="InterPro" id="IPR023836">
    <property type="entry name" value="EccCa-like_Actinobacteria"/>
</dbReference>
<keyword evidence="12" id="KW-1185">Reference proteome</keyword>
<reference evidence="11 12" key="1">
    <citation type="submission" date="2012-05" db="EMBL/GenBank/DDBJ databases">
        <authorList>
            <person name="Weinstock G."/>
            <person name="Sodergren E."/>
            <person name="Lobos E.A."/>
            <person name="Fulton L."/>
            <person name="Fulton R."/>
            <person name="Courtney L."/>
            <person name="Fronick C."/>
            <person name="O'Laughlin M."/>
            <person name="Godfrey J."/>
            <person name="Wilson R.M."/>
            <person name="Miner T."/>
            <person name="Farmer C."/>
            <person name="Delehaunty K."/>
            <person name="Cordes M."/>
            <person name="Minx P."/>
            <person name="Tomlinson C."/>
            <person name="Chen J."/>
            <person name="Wollam A."/>
            <person name="Pepin K.H."/>
            <person name="Bhonagiri V."/>
            <person name="Zhang X."/>
            <person name="Suruliraj S."/>
            <person name="Warren W."/>
            <person name="Mitreva M."/>
            <person name="Mardis E.R."/>
            <person name="Wilson R.K."/>
        </authorList>
    </citation>
    <scope>NUCLEOTIDE SEQUENCE [LARGE SCALE GENOMIC DNA]</scope>
    <source>
        <strain evidence="11 12">F0235</strain>
    </source>
</reference>
<dbReference type="AlphaFoldDB" id="L1M8H6"/>
<feature type="domain" description="FtsK" evidence="10">
    <location>
        <begin position="738"/>
        <end position="902"/>
    </location>
</feature>
<keyword evidence="7" id="KW-1133">Transmembrane helix</keyword>
<dbReference type="GO" id="GO:0003677">
    <property type="term" value="F:DNA binding"/>
    <property type="evidence" value="ECO:0007669"/>
    <property type="project" value="InterPro"/>
</dbReference>
<dbReference type="InterPro" id="IPR002543">
    <property type="entry name" value="FtsK_dom"/>
</dbReference>
<dbReference type="HOGENOM" id="CLU_003134_1_0_11"/>
<dbReference type="SMART" id="SM00382">
    <property type="entry name" value="AAA"/>
    <property type="match status" value="3"/>
</dbReference>
<dbReference type="InterPro" id="IPR003593">
    <property type="entry name" value="AAA+_ATPase"/>
</dbReference>
<feature type="binding site" evidence="9">
    <location>
        <begin position="402"/>
        <end position="409"/>
    </location>
    <ligand>
        <name>ATP</name>
        <dbReference type="ChEBI" id="CHEBI:30616"/>
    </ligand>
</feature>
<dbReference type="PROSITE" id="PS50901">
    <property type="entry name" value="FTSK"/>
    <property type="match status" value="3"/>
</dbReference>
<feature type="domain" description="FtsK" evidence="10">
    <location>
        <begin position="986"/>
        <end position="1166"/>
    </location>
</feature>
<dbReference type="InterPro" id="IPR050206">
    <property type="entry name" value="FtsK/SpoIIIE/SftA"/>
</dbReference>
<dbReference type="Proteomes" id="UP000010445">
    <property type="component" value="Unassembled WGS sequence"/>
</dbReference>
<keyword evidence="6 9" id="KW-0067">ATP-binding</keyword>
<dbReference type="eggNOG" id="COG1674">
    <property type="taxonomic scope" value="Bacteria"/>
</dbReference>
<keyword evidence="8" id="KW-0472">Membrane</keyword>
<feature type="binding site" evidence="9">
    <location>
        <begin position="1003"/>
        <end position="1010"/>
    </location>
    <ligand>
        <name>ATP</name>
        <dbReference type="ChEBI" id="CHEBI:30616"/>
    </ligand>
</feature>
<evidence type="ECO:0000256" key="6">
    <source>
        <dbReference type="ARBA" id="ARBA00022840"/>
    </source>
</evidence>
<evidence type="ECO:0000256" key="2">
    <source>
        <dbReference type="ARBA" id="ARBA00022475"/>
    </source>
</evidence>
<keyword evidence="3" id="KW-0812">Transmembrane</keyword>
<dbReference type="RefSeq" id="WP_006062651.1">
    <property type="nucleotide sequence ID" value="NZ_KB290826.1"/>
</dbReference>
<feature type="domain" description="FtsK" evidence="10">
    <location>
        <begin position="379"/>
        <end position="579"/>
    </location>
</feature>
<evidence type="ECO:0000256" key="7">
    <source>
        <dbReference type="ARBA" id="ARBA00022989"/>
    </source>
</evidence>